<evidence type="ECO:0000313" key="1">
    <source>
        <dbReference type="EMBL" id="UUZ44055.1"/>
    </source>
</evidence>
<name>A0AC61U218_9MICO</name>
<organism evidence="1 2">
    <name type="scientific">Janibacter limosus</name>
    <dbReference type="NCBI Taxonomy" id="53458"/>
    <lineage>
        <taxon>Bacteria</taxon>
        <taxon>Bacillati</taxon>
        <taxon>Actinomycetota</taxon>
        <taxon>Actinomycetes</taxon>
        <taxon>Micrococcales</taxon>
        <taxon>Intrasporangiaceae</taxon>
        <taxon>Janibacter</taxon>
    </lineage>
</organism>
<dbReference type="Proteomes" id="UP001059663">
    <property type="component" value="Chromosome"/>
</dbReference>
<proteinExistence type="predicted"/>
<dbReference type="EMBL" id="CP087977">
    <property type="protein sequence ID" value="UUZ44055.1"/>
    <property type="molecule type" value="Genomic_DNA"/>
</dbReference>
<accession>A0AC61U218</accession>
<sequence>MTASPPPAPSCSPAAPAAALGWFAPQYPGPALVAGLGVLLLGISALRAVAVPLLALPLLYVAARVVYGGTDISVSDVALAIGTLCALLFVRHPISAPGRNLLWLVAIYQSATLFTVVANPYLANTLDWARSGLLIAGGLILGWSVGRSGMGGVGLKLMLAAALVLATWTIVVGVLQALQGDFRPVYLQPGMHKNFLGTVMGITALIAYVRPARANLSRRAGVTAFWWLAIGIGFTQSRRAVVALGVALIVLVLRSRTDRRRSKVILLGIVPALVVVFTLVRDRVSSDNVHNSVFQRLTRFRDAIDIWQTSPIVGVGLRWWYTDRFPGGFQPPNAELEVLTSAGILGLLGFLVLMVGTIVVLWKLPLPTARSPSRPSSHASCRASSTSSGWPPRPPSPSSSPASASAPRPGASTRMPSRQLSVTYRCRPPSRPRESQVPGYEDHPRGLHDQLRGGRAARRDPRRCAARPGAMRSRSSAATRDA</sequence>
<protein>
    <submittedName>
        <fullName evidence="1">O-antigen ligase family protein</fullName>
    </submittedName>
</protein>
<reference evidence="1" key="1">
    <citation type="submission" date="2021-11" db="EMBL/GenBank/DDBJ databases">
        <title>Study of the species diversity of bacterial strains isolated from a unique natural object - Shulgan-Tash cave (Bashkiria).</title>
        <authorList>
            <person name="Sazanova A.L."/>
            <person name="Chirak E.R."/>
            <person name="Safronova V.I."/>
        </authorList>
    </citation>
    <scope>NUCLEOTIDE SEQUENCE</scope>
    <source>
        <strain evidence="1">P1</strain>
    </source>
</reference>
<keyword evidence="1" id="KW-0436">Ligase</keyword>
<gene>
    <name evidence="1" type="ORF">LP422_15660</name>
</gene>
<evidence type="ECO:0000313" key="2">
    <source>
        <dbReference type="Proteomes" id="UP001059663"/>
    </source>
</evidence>